<dbReference type="GO" id="GO:0007018">
    <property type="term" value="P:microtubule-based movement"/>
    <property type="evidence" value="ECO:0007669"/>
    <property type="project" value="InterPro"/>
</dbReference>
<dbReference type="PROSITE" id="PS50067">
    <property type="entry name" value="KINESIN_MOTOR_2"/>
    <property type="match status" value="1"/>
</dbReference>
<dbReference type="PRINTS" id="PR00380">
    <property type="entry name" value="KINESINHEAVY"/>
</dbReference>
<dbReference type="OrthoDB" id="3176171at2759"/>
<evidence type="ECO:0000256" key="4">
    <source>
        <dbReference type="ARBA" id="ARBA00022741"/>
    </source>
</evidence>
<dbReference type="InterPro" id="IPR019821">
    <property type="entry name" value="Kinesin_motor_CS"/>
</dbReference>
<dbReference type="GO" id="GO:0008017">
    <property type="term" value="F:microtubule binding"/>
    <property type="evidence" value="ECO:0007669"/>
    <property type="project" value="InterPro"/>
</dbReference>
<dbReference type="InterPro" id="IPR027417">
    <property type="entry name" value="P-loop_NTPase"/>
</dbReference>
<keyword evidence="6 8" id="KW-0505">Motor protein</keyword>
<evidence type="ECO:0000256" key="1">
    <source>
        <dbReference type="ARBA" id="ARBA00004245"/>
    </source>
</evidence>
<dbReference type="GeneID" id="34718232"/>
<protein>
    <recommendedName>
        <fullName evidence="9">Kinesin-like protein</fullName>
    </recommendedName>
</protein>
<dbReference type="EMBL" id="AP012220">
    <property type="protein sequence ID" value="BAO42342.1"/>
    <property type="molecule type" value="Genomic_DNA"/>
</dbReference>
<feature type="compositionally biased region" description="Low complexity" evidence="11">
    <location>
        <begin position="127"/>
        <end position="150"/>
    </location>
</feature>
<evidence type="ECO:0000256" key="2">
    <source>
        <dbReference type="ARBA" id="ARBA00022490"/>
    </source>
</evidence>
<sequence length="931" mass="105600">MNSKTYTVDKVFGPSADQSLVFKEIAEPMFYDFIKGYNCTMLVYGMTSTGKTYTMTGDEKLYDGELSEAAGIIPRVLFKLFDTLDIQESDYMVKCSFIELYNEELKDLLDDSQDSAGNNRKLRIYDSVSNSNGNGNGVNASSRSSSRSNSPTISLEAKKRVRMGALYKPKPKLPMQAQPFSHGQQSQQQNQNGQQSSQQSLSYSQQQQQQQQHQQQQQQQQQQQAHANEQGSAIYIQHLQEFHITDAKEGLRLLQKGLRHRQVASTKMNDVSSRSHTIFTLTLYKNYNGESFRVSKINLVDLAGSENISRSGAQNQRAKEAGSINQSLLTLGRVINSLADKNTHIPFRESKLTRLLQDSLGGNTKTALIATISPAKINSEETSSTLEYATKAKNIKNKPQLGSFIMKDVLVKNISHELAKLKSDFLSTKSKDGIYMSHAHYKEVMNDIENYKTEIQESRREVEKLSSQNQLLLKDKKSSQDTMESQKLQIRNLQSSMDYLYEKIDLKHKNELELTNMIMNLKNAVRNMQGALKSHEDHEQRLQSDIQKMLYENIVQYRTNIEKKLGNLKRQALESSSTIDEDIDNVKGSLETLLENVKTDAINMCQDLAQKVVEEQPKFYSIIVSELNCISSKIDMHTDQLKDGLSRITAENNNLKDYLDTHFFKNNHQEILNVHADKTYHQLKMSSKDLMSKITKIIGEHVEQNRNLLMETLNTATSDVISHEMSLFEPVKKTWETSFDQINACDSLGNKFKDSTSESLNSLRKHVDKTVHESSEIADSIKDSIASFQKRNDIYTMGTNINKTVDDIKNKHSQLRSQLEKNVSFIHDSSEEFKSIDESLRKIIDSKMPEFEADSVVDELIQNIDSKSVAPIAPSGKTPLRPLLKTEVKQRSLSKSVSPIKSLNTNVTTISPLKRKSLDSKVLPTTVKKQK</sequence>
<dbReference type="SMART" id="SM00129">
    <property type="entry name" value="KISc"/>
    <property type="match status" value="1"/>
</dbReference>
<dbReference type="SUPFAM" id="SSF52540">
    <property type="entry name" value="P-loop containing nucleoside triphosphate hydrolases"/>
    <property type="match status" value="1"/>
</dbReference>
<dbReference type="GO" id="GO:0008574">
    <property type="term" value="F:plus-end-directed microtubule motor activity"/>
    <property type="evidence" value="ECO:0007669"/>
    <property type="project" value="TreeGrafter"/>
</dbReference>
<dbReference type="PANTHER" id="PTHR47970">
    <property type="entry name" value="KINESIN-LIKE PROTEIN KIF11"/>
    <property type="match status" value="1"/>
</dbReference>
<dbReference type="Pfam" id="PF00225">
    <property type="entry name" value="Kinesin"/>
    <property type="match status" value="2"/>
</dbReference>
<dbReference type="GO" id="GO:0000073">
    <property type="term" value="P:initial mitotic spindle pole body separation"/>
    <property type="evidence" value="ECO:0007669"/>
    <property type="project" value="TreeGrafter"/>
</dbReference>
<dbReference type="Gene3D" id="3.40.850.10">
    <property type="entry name" value="Kinesin motor domain"/>
    <property type="match status" value="2"/>
</dbReference>
<dbReference type="InterPro" id="IPR001752">
    <property type="entry name" value="Kinesin_motor_dom"/>
</dbReference>
<evidence type="ECO:0000256" key="7">
    <source>
        <dbReference type="ARBA" id="ARBA00023212"/>
    </source>
</evidence>
<feature type="region of interest" description="Disordered" evidence="11">
    <location>
        <begin position="126"/>
        <end position="226"/>
    </location>
</feature>
<evidence type="ECO:0000256" key="9">
    <source>
        <dbReference type="RuleBase" id="RU000394"/>
    </source>
</evidence>
<evidence type="ECO:0000313" key="13">
    <source>
        <dbReference type="EMBL" id="BAO42342.1"/>
    </source>
</evidence>
<evidence type="ECO:0000313" key="14">
    <source>
        <dbReference type="Proteomes" id="UP000065495"/>
    </source>
</evidence>
<keyword evidence="2" id="KW-0963">Cytoplasm</keyword>
<evidence type="ECO:0000256" key="5">
    <source>
        <dbReference type="ARBA" id="ARBA00022840"/>
    </source>
</evidence>
<evidence type="ECO:0000256" key="6">
    <source>
        <dbReference type="ARBA" id="ARBA00023175"/>
    </source>
</evidence>
<organism evidence="13 14">
    <name type="scientific">Kluyveromyces marxianus (strain DMKU3-1042 / BCC 29191 / NBRC 104275)</name>
    <name type="common">Yeast</name>
    <name type="synonym">Candida kefyr</name>
    <dbReference type="NCBI Taxonomy" id="1003335"/>
    <lineage>
        <taxon>Eukaryota</taxon>
        <taxon>Fungi</taxon>
        <taxon>Dikarya</taxon>
        <taxon>Ascomycota</taxon>
        <taxon>Saccharomycotina</taxon>
        <taxon>Saccharomycetes</taxon>
        <taxon>Saccharomycetales</taxon>
        <taxon>Saccharomycetaceae</taxon>
        <taxon>Kluyveromyces</taxon>
    </lineage>
</organism>
<reference evidence="13 14" key="1">
    <citation type="journal article" date="2015" name="Biotechnol. Biofuels">
        <title>Genetic basis of the highly efficient yeast Kluyveromyces marxianus: complete genome sequence and transcriptome analyses.</title>
        <authorList>
            <person name="Lertwattanasakul N."/>
            <person name="Kosaka T."/>
            <person name="Hosoyama A."/>
            <person name="Suzuki Y."/>
            <person name="Rodrussamee N."/>
            <person name="Matsutani M."/>
            <person name="Murata M."/>
            <person name="Fujimoto N."/>
            <person name="Suprayogi"/>
            <person name="Tsuchikane K."/>
            <person name="Limtong S."/>
            <person name="Fujita N."/>
            <person name="Yamada M."/>
        </authorList>
    </citation>
    <scope>NUCLEOTIDE SEQUENCE [LARGE SCALE GENOMIC DNA]</scope>
    <source>
        <strain evidence="14">DMKU3-1042 / BCC 29191 / NBRC 104275</strain>
    </source>
</reference>
<evidence type="ECO:0000256" key="10">
    <source>
        <dbReference type="SAM" id="Coils"/>
    </source>
</evidence>
<dbReference type="VEuPathDB" id="FungiDB:KLMA_80031"/>
<dbReference type="AlphaFoldDB" id="W0TFE5"/>
<dbReference type="GO" id="GO:0072686">
    <property type="term" value="C:mitotic spindle"/>
    <property type="evidence" value="ECO:0007669"/>
    <property type="project" value="TreeGrafter"/>
</dbReference>
<dbReference type="GO" id="GO:0005524">
    <property type="term" value="F:ATP binding"/>
    <property type="evidence" value="ECO:0007669"/>
    <property type="project" value="UniProtKB-UniRule"/>
</dbReference>
<dbReference type="Proteomes" id="UP000065495">
    <property type="component" value="Chromosome 8"/>
</dbReference>
<keyword evidence="7" id="KW-0206">Cytoskeleton</keyword>
<dbReference type="PROSITE" id="PS00411">
    <property type="entry name" value="KINESIN_MOTOR_1"/>
    <property type="match status" value="1"/>
</dbReference>
<evidence type="ECO:0000256" key="3">
    <source>
        <dbReference type="ARBA" id="ARBA00022701"/>
    </source>
</evidence>
<dbReference type="InterPro" id="IPR036961">
    <property type="entry name" value="Kinesin_motor_dom_sf"/>
</dbReference>
<comment type="subcellular location">
    <subcellularLocation>
        <location evidence="1">Cytoplasm</location>
        <location evidence="1">Cytoskeleton</location>
    </subcellularLocation>
</comment>
<dbReference type="GO" id="GO:0005876">
    <property type="term" value="C:spindle microtubule"/>
    <property type="evidence" value="ECO:0007669"/>
    <property type="project" value="TreeGrafter"/>
</dbReference>
<keyword evidence="3 9" id="KW-0493">Microtubule</keyword>
<feature type="compositionally biased region" description="Low complexity" evidence="11">
    <location>
        <begin position="176"/>
        <end position="226"/>
    </location>
</feature>
<accession>W0TFE5</accession>
<dbReference type="PANTHER" id="PTHR47970:SF12">
    <property type="entry name" value="KINESIN FAMILY MEMBER 11"/>
    <property type="match status" value="1"/>
</dbReference>
<evidence type="ECO:0000256" key="8">
    <source>
        <dbReference type="PROSITE-ProRule" id="PRU00283"/>
    </source>
</evidence>
<keyword evidence="10" id="KW-0175">Coiled coil</keyword>
<dbReference type="GO" id="GO:0005634">
    <property type="term" value="C:nucleus"/>
    <property type="evidence" value="ECO:0007669"/>
    <property type="project" value="TreeGrafter"/>
</dbReference>
<proteinExistence type="inferred from homology"/>
<dbReference type="RefSeq" id="XP_022678089.1">
    <property type="nucleotide sequence ID" value="XM_022821760.1"/>
</dbReference>
<evidence type="ECO:0000259" key="12">
    <source>
        <dbReference type="PROSITE" id="PS50067"/>
    </source>
</evidence>
<dbReference type="GO" id="GO:0008569">
    <property type="term" value="F:minus-end-directed microtubule motor activity"/>
    <property type="evidence" value="ECO:0007669"/>
    <property type="project" value="TreeGrafter"/>
</dbReference>
<dbReference type="InterPro" id="IPR047149">
    <property type="entry name" value="KIF11-like"/>
</dbReference>
<comment type="similarity">
    <text evidence="8 9">Belongs to the TRAFAC class myosin-kinesin ATPase superfamily. Kinesin family.</text>
</comment>
<gene>
    <name evidence="13" type="primary">CIN8</name>
    <name evidence="13" type="ORF">KLMA_80031</name>
</gene>
<feature type="coiled-coil region" evidence="10">
    <location>
        <begin position="441"/>
        <end position="475"/>
    </location>
</feature>
<feature type="domain" description="Kinesin motor" evidence="12">
    <location>
        <begin position="1"/>
        <end position="395"/>
    </location>
</feature>
<evidence type="ECO:0000256" key="11">
    <source>
        <dbReference type="SAM" id="MobiDB-lite"/>
    </source>
</evidence>
<keyword evidence="4 8" id="KW-0547">Nucleotide-binding</keyword>
<dbReference type="KEGG" id="kmx:KLMA_80031"/>
<feature type="binding site" evidence="8">
    <location>
        <begin position="45"/>
        <end position="52"/>
    </location>
    <ligand>
        <name>ATP</name>
        <dbReference type="ChEBI" id="CHEBI:30616"/>
    </ligand>
</feature>
<keyword evidence="5 8" id="KW-0067">ATP-binding</keyword>
<name>W0TFE5_KLUMD</name>